<feature type="binding site" evidence="8">
    <location>
        <position position="260"/>
    </location>
    <ligand>
        <name>glyoxylate</name>
        <dbReference type="ChEBI" id="CHEBI:36655"/>
    </ligand>
</feature>
<dbReference type="Proteomes" id="UP001353858">
    <property type="component" value="Unassembled WGS sequence"/>
</dbReference>
<gene>
    <name evidence="10" type="ORF">RN001_007763</name>
</gene>
<evidence type="ECO:0000256" key="1">
    <source>
        <dbReference type="ARBA" id="ARBA00001917"/>
    </source>
</evidence>
<comment type="catalytic activity">
    <reaction evidence="6">
        <text>2-hydroxyoctanoate + O2 = 2-oxooctanoate + H2O2</text>
        <dbReference type="Rhea" id="RHEA:67940"/>
        <dbReference type="ChEBI" id="CHEBI:15379"/>
        <dbReference type="ChEBI" id="CHEBI:16240"/>
        <dbReference type="ChEBI" id="CHEBI:133514"/>
        <dbReference type="ChEBI" id="CHEBI:176689"/>
    </reaction>
    <physiologicalReaction direction="left-to-right" evidence="6">
        <dbReference type="Rhea" id="RHEA:67941"/>
    </physiologicalReaction>
</comment>
<feature type="binding site" evidence="8">
    <location>
        <position position="157"/>
    </location>
    <ligand>
        <name>FMN</name>
        <dbReference type="ChEBI" id="CHEBI:58210"/>
    </ligand>
</feature>
<dbReference type="PANTHER" id="PTHR10578">
    <property type="entry name" value="S -2-HYDROXY-ACID OXIDASE-RELATED"/>
    <property type="match status" value="1"/>
</dbReference>
<feature type="binding site" evidence="8">
    <location>
        <position position="129"/>
    </location>
    <ligand>
        <name>FMN</name>
        <dbReference type="ChEBI" id="CHEBI:58210"/>
    </ligand>
</feature>
<feature type="binding site" evidence="8">
    <location>
        <begin position="288"/>
        <end position="292"/>
    </location>
    <ligand>
        <name>FMN</name>
        <dbReference type="ChEBI" id="CHEBI:58210"/>
    </ligand>
</feature>
<dbReference type="PIRSF" id="PIRSF000138">
    <property type="entry name" value="Al-hdrx_acd_dh"/>
    <property type="match status" value="1"/>
</dbReference>
<dbReference type="GO" id="GO:0003973">
    <property type="term" value="F:(S)-2-hydroxy-acid oxidase activity"/>
    <property type="evidence" value="ECO:0007669"/>
    <property type="project" value="UniProtKB-EC"/>
</dbReference>
<dbReference type="EMBL" id="JARPUR010000003">
    <property type="protein sequence ID" value="KAK4879617.1"/>
    <property type="molecule type" value="Genomic_DNA"/>
</dbReference>
<sequence>MNDIVCVQDLENHAYKVLPKNILDYYKSGALSEQTLKLNRSAFSNFRIRPRMMRNVTDRDLSITVMGEKVAMPIGIAPTAMQKMAHPEGEAATAMAAQEKGVIYILSTIATTSIEEIATVAPNAIKWFQLYVYKDRGITKQLIQRAEKAGFKALVLTVDAPVFGLRLSDVRNKFTLPSHLKFANFEGTVNVEINEDVTGSGINKYVSNAFDTSLTWDDLKWLRSITKLPILLKGILTAEDAIKAADLGVVGIIVSNHGARQVDSVPASIEVLPEIVKAVGDRMEVFIDGGFREGIDVFKALALGAKMVFVGRPVLWGLSYDGQRGVKKVFDMLENEFDNTMTLTGCATVKDIIPDMVVHKSYYSRM</sequence>
<dbReference type="CDD" id="cd02809">
    <property type="entry name" value="alpha_hydroxyacid_oxid_FMN"/>
    <property type="match status" value="1"/>
</dbReference>
<evidence type="ECO:0000256" key="7">
    <source>
        <dbReference type="PIRSR" id="PIRSR000138-1"/>
    </source>
</evidence>
<dbReference type="FunFam" id="3.20.20.70:FF:000056">
    <property type="entry name" value="hydroxyacid oxidase 2"/>
    <property type="match status" value="1"/>
</dbReference>
<dbReference type="PROSITE" id="PS51349">
    <property type="entry name" value="FMN_HYDROXY_ACID_DH_2"/>
    <property type="match status" value="1"/>
</dbReference>
<dbReference type="SUPFAM" id="SSF51395">
    <property type="entry name" value="FMN-linked oxidoreductases"/>
    <property type="match status" value="1"/>
</dbReference>
<evidence type="ECO:0000256" key="4">
    <source>
        <dbReference type="ARBA" id="ARBA00024042"/>
    </source>
</evidence>
<evidence type="ECO:0000256" key="8">
    <source>
        <dbReference type="PIRSR" id="PIRSR000138-2"/>
    </source>
</evidence>
<dbReference type="InterPro" id="IPR037396">
    <property type="entry name" value="FMN_HAD"/>
</dbReference>
<evidence type="ECO:0000259" key="9">
    <source>
        <dbReference type="PROSITE" id="PS51349"/>
    </source>
</evidence>
<dbReference type="Pfam" id="PF01070">
    <property type="entry name" value="FMN_dh"/>
    <property type="match status" value="1"/>
</dbReference>
<keyword evidence="3" id="KW-0560">Oxidoreductase</keyword>
<protein>
    <recommendedName>
        <fullName evidence="2">(S)-2-hydroxy-acid oxidase</fullName>
        <ecNumber evidence="2">1.1.3.15</ecNumber>
    </recommendedName>
</protein>
<reference evidence="11" key="1">
    <citation type="submission" date="2023-01" db="EMBL/GenBank/DDBJ databases">
        <title>Key to firefly adult light organ development and bioluminescence: homeobox transcription factors regulate luciferase expression and transportation to peroxisome.</title>
        <authorList>
            <person name="Fu X."/>
        </authorList>
    </citation>
    <scope>NUCLEOTIDE SEQUENCE [LARGE SCALE GENOMIC DNA]</scope>
</reference>
<dbReference type="GO" id="GO:0010181">
    <property type="term" value="F:FMN binding"/>
    <property type="evidence" value="ECO:0007669"/>
    <property type="project" value="InterPro"/>
</dbReference>
<keyword evidence="11" id="KW-1185">Reference proteome</keyword>
<dbReference type="InterPro" id="IPR008259">
    <property type="entry name" value="FMN_hydac_DH_AS"/>
</dbReference>
<feature type="binding site" evidence="8">
    <location>
        <position position="166"/>
    </location>
    <ligand>
        <name>glyoxylate</name>
        <dbReference type="ChEBI" id="CHEBI:36655"/>
    </ligand>
</feature>
<dbReference type="InterPro" id="IPR013785">
    <property type="entry name" value="Aldolase_TIM"/>
</dbReference>
<dbReference type="AlphaFoldDB" id="A0AAN7SFP7"/>
<comment type="caution">
    <text evidence="10">The sequence shown here is derived from an EMBL/GenBank/DDBJ whole genome shotgun (WGS) entry which is preliminary data.</text>
</comment>
<dbReference type="InterPro" id="IPR012133">
    <property type="entry name" value="Alpha-hydoxy_acid_DH_FMN"/>
</dbReference>
<dbReference type="EC" id="1.1.3.15" evidence="2"/>
<feature type="binding site" evidence="8">
    <location>
        <position position="25"/>
    </location>
    <ligand>
        <name>glyoxylate</name>
        <dbReference type="ChEBI" id="CHEBI:36655"/>
    </ligand>
</feature>
<evidence type="ECO:0000256" key="6">
    <source>
        <dbReference type="ARBA" id="ARBA00029327"/>
    </source>
</evidence>
<feature type="binding site" evidence="8">
    <location>
        <position position="255"/>
    </location>
    <ligand>
        <name>FMN</name>
        <dbReference type="ChEBI" id="CHEBI:58210"/>
    </ligand>
</feature>
<evidence type="ECO:0000313" key="11">
    <source>
        <dbReference type="Proteomes" id="UP001353858"/>
    </source>
</evidence>
<feature type="binding site" evidence="8">
    <location>
        <position position="257"/>
    </location>
    <ligand>
        <name>glyoxylate</name>
        <dbReference type="ChEBI" id="CHEBI:36655"/>
    </ligand>
</feature>
<dbReference type="PROSITE" id="PS00557">
    <property type="entry name" value="FMN_HYDROXY_ACID_DH_1"/>
    <property type="match status" value="1"/>
</dbReference>
<comment type="catalytic activity">
    <reaction evidence="5">
        <text>a (2S)-2-hydroxycarboxylate + O2 = a 2-oxocarboxylate + H2O2</text>
        <dbReference type="Rhea" id="RHEA:16789"/>
        <dbReference type="ChEBI" id="CHEBI:15379"/>
        <dbReference type="ChEBI" id="CHEBI:16240"/>
        <dbReference type="ChEBI" id="CHEBI:35179"/>
        <dbReference type="ChEBI" id="CHEBI:58123"/>
        <dbReference type="EC" id="1.1.3.15"/>
    </reaction>
    <physiologicalReaction direction="left-to-right" evidence="5">
        <dbReference type="Rhea" id="RHEA:16790"/>
    </physiologicalReaction>
</comment>
<evidence type="ECO:0000256" key="2">
    <source>
        <dbReference type="ARBA" id="ARBA00013087"/>
    </source>
</evidence>
<comment type="cofactor">
    <cofactor evidence="1">
        <name>FMN</name>
        <dbReference type="ChEBI" id="CHEBI:58210"/>
    </cofactor>
</comment>
<feature type="binding site" evidence="8">
    <location>
        <position position="107"/>
    </location>
    <ligand>
        <name>FMN</name>
        <dbReference type="ChEBI" id="CHEBI:58210"/>
    </ligand>
</feature>
<feature type="binding site" evidence="8">
    <location>
        <begin position="78"/>
        <end position="80"/>
    </location>
    <ligand>
        <name>FMN</name>
        <dbReference type="ChEBI" id="CHEBI:58210"/>
    </ligand>
</feature>
<dbReference type="Gene3D" id="3.20.20.70">
    <property type="entry name" value="Aldolase class I"/>
    <property type="match status" value="1"/>
</dbReference>
<accession>A0AAN7SFP7</accession>
<feature type="domain" description="FMN hydroxy acid dehydrogenase" evidence="9">
    <location>
        <begin position="1"/>
        <end position="362"/>
    </location>
</feature>
<keyword evidence="8" id="KW-0285">Flavoprotein</keyword>
<feature type="binding site" evidence="8">
    <location>
        <position position="131"/>
    </location>
    <ligand>
        <name>glyoxylate</name>
        <dbReference type="ChEBI" id="CHEBI:36655"/>
    </ligand>
</feature>
<evidence type="ECO:0000313" key="10">
    <source>
        <dbReference type="EMBL" id="KAK4879617.1"/>
    </source>
</evidence>
<dbReference type="GO" id="GO:0001561">
    <property type="term" value="P:fatty acid alpha-oxidation"/>
    <property type="evidence" value="ECO:0007669"/>
    <property type="project" value="TreeGrafter"/>
</dbReference>
<feature type="binding site" evidence="8">
    <location>
        <begin position="311"/>
        <end position="312"/>
    </location>
    <ligand>
        <name>FMN</name>
        <dbReference type="ChEBI" id="CHEBI:58210"/>
    </ligand>
</feature>
<dbReference type="PANTHER" id="PTHR10578:SF149">
    <property type="entry name" value="2-HYDROXYACID OXIDASE 2"/>
    <property type="match status" value="1"/>
</dbReference>
<dbReference type="InterPro" id="IPR000262">
    <property type="entry name" value="FMN-dep_DH"/>
</dbReference>
<comment type="similarity">
    <text evidence="4">Belongs to the FMN-dependent alpha-hydroxy acid dehydrogenase family.</text>
</comment>
<evidence type="ECO:0000256" key="3">
    <source>
        <dbReference type="ARBA" id="ARBA00023002"/>
    </source>
</evidence>
<dbReference type="GO" id="GO:0005782">
    <property type="term" value="C:peroxisomal matrix"/>
    <property type="evidence" value="ECO:0007669"/>
    <property type="project" value="TreeGrafter"/>
</dbReference>
<evidence type="ECO:0000256" key="5">
    <source>
        <dbReference type="ARBA" id="ARBA00029325"/>
    </source>
</evidence>
<name>A0AAN7SFP7_9COLE</name>
<feature type="active site" description="Proton acceptor" evidence="7">
    <location>
        <position position="257"/>
    </location>
</feature>
<proteinExistence type="inferred from homology"/>
<keyword evidence="8" id="KW-0288">FMN</keyword>
<organism evidence="10 11">
    <name type="scientific">Aquatica leii</name>
    <dbReference type="NCBI Taxonomy" id="1421715"/>
    <lineage>
        <taxon>Eukaryota</taxon>
        <taxon>Metazoa</taxon>
        <taxon>Ecdysozoa</taxon>
        <taxon>Arthropoda</taxon>
        <taxon>Hexapoda</taxon>
        <taxon>Insecta</taxon>
        <taxon>Pterygota</taxon>
        <taxon>Neoptera</taxon>
        <taxon>Endopterygota</taxon>
        <taxon>Coleoptera</taxon>
        <taxon>Polyphaga</taxon>
        <taxon>Elateriformia</taxon>
        <taxon>Elateroidea</taxon>
        <taxon>Lampyridae</taxon>
        <taxon>Luciolinae</taxon>
        <taxon>Aquatica</taxon>
    </lineage>
</organism>
<feature type="binding site" evidence="8">
    <location>
        <position position="233"/>
    </location>
    <ligand>
        <name>FMN</name>
        <dbReference type="ChEBI" id="CHEBI:58210"/>
    </ligand>
</feature>